<keyword evidence="9 15" id="KW-0418">Kinase</keyword>
<dbReference type="InterPro" id="IPR023468">
    <property type="entry name" value="Riboflavin_kinase"/>
</dbReference>
<accession>A0A5E4PI60</accession>
<dbReference type="InterPro" id="IPR014729">
    <property type="entry name" value="Rossmann-like_a/b/a_fold"/>
</dbReference>
<dbReference type="GO" id="GO:0008531">
    <property type="term" value="F:riboflavin kinase activity"/>
    <property type="evidence" value="ECO:0007669"/>
    <property type="project" value="UniProtKB-UniRule"/>
</dbReference>
<comment type="pathway">
    <text evidence="3 15">Cofactor biosynthesis; FMN biosynthesis; FMN from riboflavin (ATP route): step 1/1.</text>
</comment>
<evidence type="ECO:0000256" key="7">
    <source>
        <dbReference type="ARBA" id="ARBA00022695"/>
    </source>
</evidence>
<dbReference type="GO" id="GO:0006747">
    <property type="term" value="P:FAD biosynthetic process"/>
    <property type="evidence" value="ECO:0007669"/>
    <property type="project" value="UniProtKB-UniRule"/>
</dbReference>
<evidence type="ECO:0000256" key="15">
    <source>
        <dbReference type="PIRNR" id="PIRNR004491"/>
    </source>
</evidence>
<comment type="catalytic activity">
    <reaction evidence="14 15">
        <text>FMN + ATP + H(+) = FAD + diphosphate</text>
        <dbReference type="Rhea" id="RHEA:17237"/>
        <dbReference type="ChEBI" id="CHEBI:15378"/>
        <dbReference type="ChEBI" id="CHEBI:30616"/>
        <dbReference type="ChEBI" id="CHEBI:33019"/>
        <dbReference type="ChEBI" id="CHEBI:57692"/>
        <dbReference type="ChEBI" id="CHEBI:58210"/>
        <dbReference type="EC" id="2.7.7.2"/>
    </reaction>
</comment>
<dbReference type="UniPathway" id="UPA00277">
    <property type="reaction ID" value="UER00407"/>
</dbReference>
<keyword evidence="8 15" id="KW-0547">Nucleotide-binding</keyword>
<dbReference type="Gene3D" id="3.40.50.620">
    <property type="entry name" value="HUPs"/>
    <property type="match status" value="1"/>
</dbReference>
<evidence type="ECO:0000256" key="11">
    <source>
        <dbReference type="ARBA" id="ARBA00022840"/>
    </source>
</evidence>
<name>A0A5E4PI60_9COXI</name>
<dbReference type="GO" id="GO:0009231">
    <property type="term" value="P:riboflavin biosynthetic process"/>
    <property type="evidence" value="ECO:0007669"/>
    <property type="project" value="InterPro"/>
</dbReference>
<comment type="pathway">
    <text evidence="2 15">Cofactor biosynthesis; FAD biosynthesis; FAD from FMN: step 1/1.</text>
</comment>
<dbReference type="EC" id="2.7.1.26" evidence="15"/>
<dbReference type="SUPFAM" id="SSF52374">
    <property type="entry name" value="Nucleotidylyl transferase"/>
    <property type="match status" value="1"/>
</dbReference>
<feature type="domain" description="Riboflavin kinase" evidence="16">
    <location>
        <begin position="186"/>
        <end position="310"/>
    </location>
</feature>
<evidence type="ECO:0000256" key="8">
    <source>
        <dbReference type="ARBA" id="ARBA00022741"/>
    </source>
</evidence>
<dbReference type="OrthoDB" id="9803667at2"/>
<evidence type="ECO:0000256" key="9">
    <source>
        <dbReference type="ARBA" id="ARBA00022777"/>
    </source>
</evidence>
<dbReference type="Proteomes" id="UP000324194">
    <property type="component" value="Chromosome 1"/>
</dbReference>
<dbReference type="RefSeq" id="WP_148339478.1">
    <property type="nucleotide sequence ID" value="NZ_LR699119.1"/>
</dbReference>
<dbReference type="GO" id="GO:0009398">
    <property type="term" value="P:FMN biosynthetic process"/>
    <property type="evidence" value="ECO:0007669"/>
    <property type="project" value="UniProtKB-UniRule"/>
</dbReference>
<dbReference type="PANTHER" id="PTHR22749:SF6">
    <property type="entry name" value="RIBOFLAVIN KINASE"/>
    <property type="match status" value="1"/>
</dbReference>
<evidence type="ECO:0000256" key="1">
    <source>
        <dbReference type="ARBA" id="ARBA00002121"/>
    </source>
</evidence>
<keyword evidence="6 15" id="KW-0808">Transferase</keyword>
<dbReference type="Pfam" id="PF01687">
    <property type="entry name" value="Flavokinase"/>
    <property type="match status" value="1"/>
</dbReference>
<dbReference type="NCBIfam" id="TIGR00083">
    <property type="entry name" value="ribF"/>
    <property type="match status" value="1"/>
</dbReference>
<organism evidence="17 18">
    <name type="scientific">Aquicella siphonis</name>
    <dbReference type="NCBI Taxonomy" id="254247"/>
    <lineage>
        <taxon>Bacteria</taxon>
        <taxon>Pseudomonadati</taxon>
        <taxon>Pseudomonadota</taxon>
        <taxon>Gammaproteobacteria</taxon>
        <taxon>Legionellales</taxon>
        <taxon>Coxiellaceae</taxon>
        <taxon>Aquicella</taxon>
    </lineage>
</organism>
<evidence type="ECO:0000256" key="10">
    <source>
        <dbReference type="ARBA" id="ARBA00022827"/>
    </source>
</evidence>
<evidence type="ECO:0000256" key="3">
    <source>
        <dbReference type="ARBA" id="ARBA00005201"/>
    </source>
</evidence>
<evidence type="ECO:0000256" key="13">
    <source>
        <dbReference type="ARBA" id="ARBA00047880"/>
    </source>
</evidence>
<dbReference type="InterPro" id="IPR015865">
    <property type="entry name" value="Riboflavin_kinase_bac/euk"/>
</dbReference>
<keyword evidence="7 15" id="KW-0548">Nucleotidyltransferase</keyword>
<dbReference type="InterPro" id="IPR015864">
    <property type="entry name" value="FAD_synthase"/>
</dbReference>
<dbReference type="FunFam" id="3.40.50.620:FF:000021">
    <property type="entry name" value="Riboflavin biosynthesis protein"/>
    <property type="match status" value="1"/>
</dbReference>
<dbReference type="EC" id="2.7.7.2" evidence="15"/>
<dbReference type="PANTHER" id="PTHR22749">
    <property type="entry name" value="RIBOFLAVIN KINASE/FMN ADENYLYLTRANSFERASE"/>
    <property type="match status" value="1"/>
</dbReference>
<keyword evidence="4 15" id="KW-0285">Flavoprotein</keyword>
<dbReference type="Pfam" id="PF06574">
    <property type="entry name" value="FAD_syn"/>
    <property type="match status" value="1"/>
</dbReference>
<dbReference type="SUPFAM" id="SSF82114">
    <property type="entry name" value="Riboflavin kinase-like"/>
    <property type="match status" value="1"/>
</dbReference>
<reference evidence="17 18" key="1">
    <citation type="submission" date="2019-08" db="EMBL/GenBank/DDBJ databases">
        <authorList>
            <person name="Guy L."/>
        </authorList>
    </citation>
    <scope>NUCLEOTIDE SEQUENCE [LARGE SCALE GENOMIC DNA]</scope>
    <source>
        <strain evidence="17 18">SGT-108</strain>
    </source>
</reference>
<evidence type="ECO:0000313" key="18">
    <source>
        <dbReference type="Proteomes" id="UP000324194"/>
    </source>
</evidence>
<dbReference type="GO" id="GO:0003919">
    <property type="term" value="F:FMN adenylyltransferase activity"/>
    <property type="evidence" value="ECO:0007669"/>
    <property type="project" value="UniProtKB-UniRule"/>
</dbReference>
<comment type="catalytic activity">
    <reaction evidence="13 15">
        <text>riboflavin + ATP = FMN + ADP + H(+)</text>
        <dbReference type="Rhea" id="RHEA:14357"/>
        <dbReference type="ChEBI" id="CHEBI:15378"/>
        <dbReference type="ChEBI" id="CHEBI:30616"/>
        <dbReference type="ChEBI" id="CHEBI:57986"/>
        <dbReference type="ChEBI" id="CHEBI:58210"/>
        <dbReference type="ChEBI" id="CHEBI:456216"/>
        <dbReference type="EC" id="2.7.1.26"/>
    </reaction>
</comment>
<comment type="similarity">
    <text evidence="15">Belongs to the ribF family.</text>
</comment>
<dbReference type="InterPro" id="IPR002606">
    <property type="entry name" value="Riboflavin_kinase_bac"/>
</dbReference>
<evidence type="ECO:0000259" key="16">
    <source>
        <dbReference type="SMART" id="SM00904"/>
    </source>
</evidence>
<evidence type="ECO:0000256" key="4">
    <source>
        <dbReference type="ARBA" id="ARBA00022630"/>
    </source>
</evidence>
<evidence type="ECO:0000313" key="17">
    <source>
        <dbReference type="EMBL" id="VVC76245.1"/>
    </source>
</evidence>
<keyword evidence="10 15" id="KW-0274">FAD</keyword>
<evidence type="ECO:0000256" key="14">
    <source>
        <dbReference type="ARBA" id="ARBA00049494"/>
    </source>
</evidence>
<sequence length="315" mass="35126">MPAKLIRSYYNMTPRQQGGVVTIGNFDGVHLGHQQLLARTTEEAAARHVPSVAVTFEPHAFEYFSGQNVTIPRLTRLREKYCALAECGVENILILRFNHQLAELSAPDFVSRIIAGSLRPCHVIVGDDFHFGRGRQGDFALLESMGRERGFSVETVPTFTVGGERVSSTRVRSALAAGDHALVRALLGRPYSMLGRVRRGDQRGRQFGFPTANIYLHRKLTPVRGVYCVFMHGIAATPLPGVANVGVRPSVDGTRTLLEVHLLDFNQDIYGRYVEVEFCEKLREEVRFSSLDLLKTQIAQDVAAARNYFKQRGVI</sequence>
<protein>
    <recommendedName>
        <fullName evidence="15">Riboflavin biosynthesis protein</fullName>
    </recommendedName>
    <domain>
        <recommendedName>
            <fullName evidence="15">Riboflavin kinase</fullName>
            <ecNumber evidence="15">2.7.1.26</ecNumber>
        </recommendedName>
        <alternativeName>
            <fullName evidence="15">Flavokinase</fullName>
        </alternativeName>
    </domain>
    <domain>
        <recommendedName>
            <fullName evidence="15">FMN adenylyltransferase</fullName>
            <ecNumber evidence="15">2.7.7.2</ecNumber>
        </recommendedName>
        <alternativeName>
            <fullName evidence="15">FAD pyrophosphorylase</fullName>
        </alternativeName>
        <alternativeName>
            <fullName evidence="15">FAD synthase</fullName>
        </alternativeName>
    </domain>
</protein>
<dbReference type="UniPathway" id="UPA00276">
    <property type="reaction ID" value="UER00406"/>
</dbReference>
<dbReference type="AlphaFoldDB" id="A0A5E4PI60"/>
<dbReference type="Gene3D" id="2.40.30.30">
    <property type="entry name" value="Riboflavin kinase-like"/>
    <property type="match status" value="1"/>
</dbReference>
<dbReference type="NCBIfam" id="NF004163">
    <property type="entry name" value="PRK05627.1-6"/>
    <property type="match status" value="1"/>
</dbReference>
<keyword evidence="5 15" id="KW-0288">FMN</keyword>
<evidence type="ECO:0000256" key="12">
    <source>
        <dbReference type="ARBA" id="ARBA00023268"/>
    </source>
</evidence>
<evidence type="ECO:0000256" key="2">
    <source>
        <dbReference type="ARBA" id="ARBA00004726"/>
    </source>
</evidence>
<keyword evidence="12" id="KW-0511">Multifunctional enzyme</keyword>
<dbReference type="KEGG" id="asip:AQUSIP_15510"/>
<dbReference type="PIRSF" id="PIRSF004491">
    <property type="entry name" value="FAD_Synth"/>
    <property type="match status" value="1"/>
</dbReference>
<evidence type="ECO:0000256" key="5">
    <source>
        <dbReference type="ARBA" id="ARBA00022643"/>
    </source>
</evidence>
<evidence type="ECO:0000256" key="6">
    <source>
        <dbReference type="ARBA" id="ARBA00022679"/>
    </source>
</evidence>
<dbReference type="NCBIfam" id="NF004159">
    <property type="entry name" value="PRK05627.1-2"/>
    <property type="match status" value="1"/>
</dbReference>
<gene>
    <name evidence="17" type="primary">ribF</name>
    <name evidence="17" type="ORF">AQUSIP_15510</name>
</gene>
<comment type="function">
    <text evidence="1">Catalyzes the phosphorylation of riboflavin to FMN followed by the adenylation of FMN to FAD.</text>
</comment>
<dbReference type="GO" id="GO:0005524">
    <property type="term" value="F:ATP binding"/>
    <property type="evidence" value="ECO:0007669"/>
    <property type="project" value="UniProtKB-UniRule"/>
</dbReference>
<dbReference type="InterPro" id="IPR023465">
    <property type="entry name" value="Riboflavin_kinase_dom_sf"/>
</dbReference>
<keyword evidence="18" id="KW-1185">Reference proteome</keyword>
<dbReference type="SMART" id="SM00904">
    <property type="entry name" value="Flavokinase"/>
    <property type="match status" value="1"/>
</dbReference>
<dbReference type="NCBIfam" id="NF004160">
    <property type="entry name" value="PRK05627.1-3"/>
    <property type="match status" value="1"/>
</dbReference>
<proteinExistence type="inferred from homology"/>
<keyword evidence="11 15" id="KW-0067">ATP-binding</keyword>
<dbReference type="EMBL" id="LR699119">
    <property type="protein sequence ID" value="VVC76245.1"/>
    <property type="molecule type" value="Genomic_DNA"/>
</dbReference>
<dbReference type="CDD" id="cd02064">
    <property type="entry name" value="FAD_synthetase_N"/>
    <property type="match status" value="1"/>
</dbReference>